<feature type="compositionally biased region" description="Polar residues" evidence="1">
    <location>
        <begin position="99"/>
        <end position="119"/>
    </location>
</feature>
<proteinExistence type="predicted"/>
<reference evidence="2 3" key="1">
    <citation type="journal article" date="2009" name="Nature">
        <title>The Sorghum bicolor genome and the diversification of grasses.</title>
        <authorList>
            <person name="Paterson A.H."/>
            <person name="Bowers J.E."/>
            <person name="Bruggmann R."/>
            <person name="Dubchak I."/>
            <person name="Grimwood J."/>
            <person name="Gundlach H."/>
            <person name="Haberer G."/>
            <person name="Hellsten U."/>
            <person name="Mitros T."/>
            <person name="Poliakov A."/>
            <person name="Schmutz J."/>
            <person name="Spannagl M."/>
            <person name="Tang H."/>
            <person name="Wang X."/>
            <person name="Wicker T."/>
            <person name="Bharti A.K."/>
            <person name="Chapman J."/>
            <person name="Feltus F.A."/>
            <person name="Gowik U."/>
            <person name="Grigoriev I.V."/>
            <person name="Lyons E."/>
            <person name="Maher C.A."/>
            <person name="Martis M."/>
            <person name="Narechania A."/>
            <person name="Otillar R.P."/>
            <person name="Penning B.W."/>
            <person name="Salamov A.A."/>
            <person name="Wang Y."/>
            <person name="Zhang L."/>
            <person name="Carpita N.C."/>
            <person name="Freeling M."/>
            <person name="Gingle A.R."/>
            <person name="Hash C.T."/>
            <person name="Keller B."/>
            <person name="Klein P."/>
            <person name="Kresovich S."/>
            <person name="McCann M.C."/>
            <person name="Ming R."/>
            <person name="Peterson D.G."/>
            <person name="Mehboob-ur-Rahman"/>
            <person name="Ware D."/>
            <person name="Westhoff P."/>
            <person name="Mayer K.F."/>
            <person name="Messing J."/>
            <person name="Rokhsar D.S."/>
        </authorList>
    </citation>
    <scope>NUCLEOTIDE SEQUENCE [LARGE SCALE GENOMIC DNA]</scope>
    <source>
        <strain evidence="3">cv. BTx623</strain>
    </source>
</reference>
<sequence length="130" mass="14949">MVQSFVYRLKLYFLTSLISFNFECAIIISLDYCFSFQKKAEARNFSLSKNSHNKEATESHICNKPRKVHQVPGKRKTSRVPLVRFRAVSEFFGPRSLNPVPSTQFLRKTPRTSLETEQASPHEATGRPVL</sequence>
<dbReference type="EMBL" id="CM000766">
    <property type="protein sequence ID" value="OQU79975.1"/>
    <property type="molecule type" value="Genomic_DNA"/>
</dbReference>
<organism evidence="2 3">
    <name type="scientific">Sorghum bicolor</name>
    <name type="common">Sorghum</name>
    <name type="synonym">Sorghum vulgare</name>
    <dbReference type="NCBI Taxonomy" id="4558"/>
    <lineage>
        <taxon>Eukaryota</taxon>
        <taxon>Viridiplantae</taxon>
        <taxon>Streptophyta</taxon>
        <taxon>Embryophyta</taxon>
        <taxon>Tracheophyta</taxon>
        <taxon>Spermatophyta</taxon>
        <taxon>Magnoliopsida</taxon>
        <taxon>Liliopsida</taxon>
        <taxon>Poales</taxon>
        <taxon>Poaceae</taxon>
        <taxon>PACMAD clade</taxon>
        <taxon>Panicoideae</taxon>
        <taxon>Andropogonodae</taxon>
        <taxon>Andropogoneae</taxon>
        <taxon>Sorghinae</taxon>
        <taxon>Sorghum</taxon>
    </lineage>
</organism>
<evidence type="ECO:0000313" key="3">
    <source>
        <dbReference type="Proteomes" id="UP000000768"/>
    </source>
</evidence>
<dbReference type="AlphaFoldDB" id="A0A1Z5R951"/>
<evidence type="ECO:0000313" key="2">
    <source>
        <dbReference type="EMBL" id="OQU79975.1"/>
    </source>
</evidence>
<dbReference type="Gramene" id="OQU79975">
    <property type="protein sequence ID" value="OQU79975"/>
    <property type="gene ID" value="SORBI_3007G059150"/>
</dbReference>
<gene>
    <name evidence="2" type="ORF">SORBI_3007G059150</name>
</gene>
<dbReference type="Proteomes" id="UP000000768">
    <property type="component" value="Chromosome 7"/>
</dbReference>
<protein>
    <submittedName>
        <fullName evidence="2">Uncharacterized protein</fullName>
    </submittedName>
</protein>
<keyword evidence="3" id="KW-1185">Reference proteome</keyword>
<reference evidence="3" key="2">
    <citation type="journal article" date="2018" name="Plant J.">
        <title>The Sorghum bicolor reference genome: improved assembly, gene annotations, a transcriptome atlas, and signatures of genome organization.</title>
        <authorList>
            <person name="McCormick R.F."/>
            <person name="Truong S.K."/>
            <person name="Sreedasyam A."/>
            <person name="Jenkins J."/>
            <person name="Shu S."/>
            <person name="Sims D."/>
            <person name="Kennedy M."/>
            <person name="Amirebrahimi M."/>
            <person name="Weers B.D."/>
            <person name="McKinley B."/>
            <person name="Mattison A."/>
            <person name="Morishige D.T."/>
            <person name="Grimwood J."/>
            <person name="Schmutz J."/>
            <person name="Mullet J.E."/>
        </authorList>
    </citation>
    <scope>NUCLEOTIDE SEQUENCE [LARGE SCALE GENOMIC DNA]</scope>
    <source>
        <strain evidence="3">cv. BTx623</strain>
    </source>
</reference>
<feature type="region of interest" description="Disordered" evidence="1">
    <location>
        <begin position="93"/>
        <end position="130"/>
    </location>
</feature>
<accession>A0A1Z5R951</accession>
<name>A0A1Z5R951_SORBI</name>
<dbReference type="InParanoid" id="A0A1Z5R951"/>
<evidence type="ECO:0000256" key="1">
    <source>
        <dbReference type="SAM" id="MobiDB-lite"/>
    </source>
</evidence>